<evidence type="ECO:0000259" key="2">
    <source>
        <dbReference type="PROSITE" id="PS50835"/>
    </source>
</evidence>
<dbReference type="EMBL" id="DS231929">
    <property type="protein sequence ID" value="EDS27189.1"/>
    <property type="molecule type" value="Genomic_DNA"/>
</dbReference>
<dbReference type="OrthoDB" id="6138650at2759"/>
<feature type="region of interest" description="Disordered" evidence="1">
    <location>
        <begin position="1"/>
        <end position="27"/>
    </location>
</feature>
<sequence>MERLVEQQQQRGSGGRGSASGNVSFAPLKPNFRQDAGLMLQSVVVNQKGPVRENTEFILSCVAQGSSTMTFRWYKNGFFVNVTKATRNMWTRLLPLDSKDHYTALLGITKASRLDEGIYTCQLN</sequence>
<gene>
    <name evidence="4" type="primary">6038075</name>
    <name evidence="3" type="ORF">CpipJ_CPIJ006130</name>
</gene>
<dbReference type="GO" id="GO:0004930">
    <property type="term" value="F:G protein-coupled receptor activity"/>
    <property type="evidence" value="ECO:0007669"/>
    <property type="project" value="TreeGrafter"/>
</dbReference>
<dbReference type="PANTHER" id="PTHR45813:SF8">
    <property type="entry name" value="IG-LIKE DOMAIN-CONTAINING PROTEIN"/>
    <property type="match status" value="1"/>
</dbReference>
<evidence type="ECO:0000313" key="5">
    <source>
        <dbReference type="Proteomes" id="UP000002320"/>
    </source>
</evidence>
<dbReference type="InParanoid" id="B0WGT4"/>
<dbReference type="InterPro" id="IPR036179">
    <property type="entry name" value="Ig-like_dom_sf"/>
</dbReference>
<dbReference type="eggNOG" id="ENOG502T8K8">
    <property type="taxonomic scope" value="Eukaryota"/>
</dbReference>
<organism>
    <name type="scientific">Culex quinquefasciatus</name>
    <name type="common">Southern house mosquito</name>
    <name type="synonym">Culex pungens</name>
    <dbReference type="NCBI Taxonomy" id="7176"/>
    <lineage>
        <taxon>Eukaryota</taxon>
        <taxon>Metazoa</taxon>
        <taxon>Ecdysozoa</taxon>
        <taxon>Arthropoda</taxon>
        <taxon>Hexapoda</taxon>
        <taxon>Insecta</taxon>
        <taxon>Pterygota</taxon>
        <taxon>Neoptera</taxon>
        <taxon>Endopterygota</taxon>
        <taxon>Diptera</taxon>
        <taxon>Nematocera</taxon>
        <taxon>Culicoidea</taxon>
        <taxon>Culicidae</taxon>
        <taxon>Culicinae</taxon>
        <taxon>Culicini</taxon>
        <taxon>Culex</taxon>
        <taxon>Culex</taxon>
    </lineage>
</organism>
<accession>B0WGT4</accession>
<dbReference type="AlphaFoldDB" id="B0WGT4"/>
<dbReference type="InterPro" id="IPR013783">
    <property type="entry name" value="Ig-like_fold"/>
</dbReference>
<dbReference type="Proteomes" id="UP000002320">
    <property type="component" value="Unassembled WGS sequence"/>
</dbReference>
<dbReference type="InterPro" id="IPR007110">
    <property type="entry name" value="Ig-like_dom"/>
</dbReference>
<dbReference type="Gene3D" id="2.60.40.10">
    <property type="entry name" value="Immunoglobulins"/>
    <property type="match status" value="1"/>
</dbReference>
<dbReference type="HOGENOM" id="CLU_2075074_0_0_1"/>
<protein>
    <recommendedName>
        <fullName evidence="2">Ig-like domain-containing protein</fullName>
    </recommendedName>
</protein>
<dbReference type="VEuPathDB" id="VectorBase:CQUJHB009073"/>
<dbReference type="PROSITE" id="PS50835">
    <property type="entry name" value="IG_LIKE"/>
    <property type="match status" value="1"/>
</dbReference>
<keyword evidence="5" id="KW-1185">Reference proteome</keyword>
<dbReference type="Pfam" id="PF13927">
    <property type="entry name" value="Ig_3"/>
    <property type="match status" value="1"/>
</dbReference>
<dbReference type="SUPFAM" id="SSF48726">
    <property type="entry name" value="Immunoglobulin"/>
    <property type="match status" value="1"/>
</dbReference>
<evidence type="ECO:0000313" key="4">
    <source>
        <dbReference type="EnsemblMetazoa" id="CPIJ006130-PA"/>
    </source>
</evidence>
<evidence type="ECO:0000256" key="1">
    <source>
        <dbReference type="SAM" id="MobiDB-lite"/>
    </source>
</evidence>
<reference evidence="4" key="2">
    <citation type="submission" date="2021-02" db="UniProtKB">
        <authorList>
            <consortium name="EnsemblMetazoa"/>
        </authorList>
    </citation>
    <scope>IDENTIFICATION</scope>
    <source>
        <strain evidence="4">JHB</strain>
    </source>
</reference>
<dbReference type="EnsemblMetazoa" id="CPIJ006130-RA">
    <property type="protein sequence ID" value="CPIJ006130-PA"/>
    <property type="gene ID" value="CPIJ006130"/>
</dbReference>
<dbReference type="VEuPathDB" id="VectorBase:CPIJ006130"/>
<name>B0WGT4_CULQU</name>
<dbReference type="OMA" id="MFLYLET"/>
<dbReference type="PANTHER" id="PTHR45813">
    <property type="entry name" value="IG-LIKE DOMAIN-CONTAINING PROTEIN"/>
    <property type="match status" value="1"/>
</dbReference>
<proteinExistence type="predicted"/>
<dbReference type="GO" id="GO:0007189">
    <property type="term" value="P:adenylate cyclase-activating G protein-coupled receptor signaling pathway"/>
    <property type="evidence" value="ECO:0007669"/>
    <property type="project" value="TreeGrafter"/>
</dbReference>
<reference evidence="3" key="1">
    <citation type="submission" date="2007-03" db="EMBL/GenBank/DDBJ databases">
        <title>Annotation of Culex pipiens quinquefasciatus.</title>
        <authorList>
            <consortium name="The Broad Institute Genome Sequencing Platform"/>
            <person name="Atkinson P.W."/>
            <person name="Hemingway J."/>
            <person name="Christensen B.M."/>
            <person name="Higgs S."/>
            <person name="Kodira C."/>
            <person name="Hannick L."/>
            <person name="Megy K."/>
            <person name="O'Leary S."/>
            <person name="Pearson M."/>
            <person name="Haas B.J."/>
            <person name="Mauceli E."/>
            <person name="Wortman J.R."/>
            <person name="Lee N.H."/>
            <person name="Guigo R."/>
            <person name="Stanke M."/>
            <person name="Alvarado L."/>
            <person name="Amedeo P."/>
            <person name="Antoine C.H."/>
            <person name="Arensburger P."/>
            <person name="Bidwell S.L."/>
            <person name="Crawford M."/>
            <person name="Camaro F."/>
            <person name="Devon K."/>
            <person name="Engels R."/>
            <person name="Hammond M."/>
            <person name="Howarth C."/>
            <person name="Koehrsen M."/>
            <person name="Lawson D."/>
            <person name="Montgomery P."/>
            <person name="Nene V."/>
            <person name="Nusbaum C."/>
            <person name="Puiu D."/>
            <person name="Romero-Severson J."/>
            <person name="Severson D.W."/>
            <person name="Shumway M."/>
            <person name="Sisk P."/>
            <person name="Stolte C."/>
            <person name="Zeng Q."/>
            <person name="Eisenstadt E."/>
            <person name="Fraser-Liggett C."/>
            <person name="Strausberg R."/>
            <person name="Galagan J."/>
            <person name="Birren B."/>
            <person name="Collins F.H."/>
        </authorList>
    </citation>
    <scope>NUCLEOTIDE SEQUENCE [LARGE SCALE GENOMIC DNA]</scope>
    <source>
        <strain evidence="3">JHB</strain>
    </source>
</reference>
<dbReference type="CDD" id="cd00096">
    <property type="entry name" value="Ig"/>
    <property type="match status" value="1"/>
</dbReference>
<dbReference type="KEGG" id="cqu:CpipJ_CPIJ006130"/>
<evidence type="ECO:0000313" key="3">
    <source>
        <dbReference type="EMBL" id="EDS27189.1"/>
    </source>
</evidence>
<dbReference type="InterPro" id="IPR051587">
    <property type="entry name" value="Adhesion_GPCR"/>
</dbReference>
<feature type="domain" description="Ig-like" evidence="2">
    <location>
        <begin position="30"/>
        <end position="124"/>
    </location>
</feature>